<name>A0A6C0J7P3_9ZZZZ</name>
<reference evidence="1" key="1">
    <citation type="journal article" date="2020" name="Nature">
        <title>Giant virus diversity and host interactions through global metagenomics.</title>
        <authorList>
            <person name="Schulz F."/>
            <person name="Roux S."/>
            <person name="Paez-Espino D."/>
            <person name="Jungbluth S."/>
            <person name="Walsh D.A."/>
            <person name="Denef V.J."/>
            <person name="McMahon K.D."/>
            <person name="Konstantinidis K.T."/>
            <person name="Eloe-Fadrosh E.A."/>
            <person name="Kyrpides N.C."/>
            <person name="Woyke T."/>
        </authorList>
    </citation>
    <scope>NUCLEOTIDE SEQUENCE</scope>
    <source>
        <strain evidence="1">GVMAG-M-3300025874-2</strain>
    </source>
</reference>
<organism evidence="1">
    <name type="scientific">viral metagenome</name>
    <dbReference type="NCBI Taxonomy" id="1070528"/>
    <lineage>
        <taxon>unclassified sequences</taxon>
        <taxon>metagenomes</taxon>
        <taxon>organismal metagenomes</taxon>
    </lineage>
</organism>
<proteinExistence type="predicted"/>
<dbReference type="EMBL" id="MN740346">
    <property type="protein sequence ID" value="QHU01679.1"/>
    <property type="molecule type" value="Genomic_DNA"/>
</dbReference>
<protein>
    <submittedName>
        <fullName evidence="1">Uncharacterized protein</fullName>
    </submittedName>
</protein>
<accession>A0A6C0J7P3</accession>
<evidence type="ECO:0000313" key="1">
    <source>
        <dbReference type="EMBL" id="QHU01679.1"/>
    </source>
</evidence>
<dbReference type="AlphaFoldDB" id="A0A6C0J7P3"/>
<sequence>MNPLTKKEIYRLIFEGNMVEFLIKNGIKVQTYPSNKQIKTYYVRYDNDIGYAGLIRDKEDFNVIKNLPLPLYTINTR</sequence>